<proteinExistence type="predicted"/>
<feature type="domain" description="Resolvase/invertase-type recombinase catalytic" evidence="2">
    <location>
        <begin position="7"/>
        <end position="164"/>
    </location>
</feature>
<sequence length="334" mass="37556">MTSTIYAAGYGRQPQKRANASEASPATQRSANKAEADRRAALPGVDLAWTRHYEDIGISAFTGKERPEFDRLLADCRAGRVNMIIVYYISRFSRMEPLDAIPIVTDLLNRGVTIVSVTEGEFRQGNIMDLIHLIMRLDAAHGESKNKSVAVTGAKKKVRELGGYVGGRPPYGRECVPETRYDSKGKPIAVQLLATLVKEAEVIQAWWIDIKRYKDNPTICRAERKGLEVPGSRDLPRMGRGYAVDIPESAHSIPELRMVVTRHTDVLCAEWERWNADRDERTFDYLRCITSLTKGGGIIAYRELKRDDHGKWAPLKGEGWTTEERDLIEQLQAG</sequence>
<dbReference type="SMART" id="SM00857">
    <property type="entry name" value="Resolvase"/>
    <property type="match status" value="1"/>
</dbReference>
<accession>A0ABP3GGE9</accession>
<evidence type="ECO:0000313" key="3">
    <source>
        <dbReference type="EMBL" id="GAA0344213.1"/>
    </source>
</evidence>
<dbReference type="Gene3D" id="3.40.50.1390">
    <property type="entry name" value="Resolvase, N-terminal catalytic domain"/>
    <property type="match status" value="1"/>
</dbReference>
<organism evidence="3 4">
    <name type="scientific">Streptomyces blastmyceticus</name>
    <dbReference type="NCBI Taxonomy" id="68180"/>
    <lineage>
        <taxon>Bacteria</taxon>
        <taxon>Bacillati</taxon>
        <taxon>Actinomycetota</taxon>
        <taxon>Actinomycetes</taxon>
        <taxon>Kitasatosporales</taxon>
        <taxon>Streptomycetaceae</taxon>
        <taxon>Streptomyces</taxon>
    </lineage>
</organism>
<name>A0ABP3GGE9_9ACTN</name>
<keyword evidence="4" id="KW-1185">Reference proteome</keyword>
<evidence type="ECO:0000256" key="1">
    <source>
        <dbReference type="SAM" id="MobiDB-lite"/>
    </source>
</evidence>
<protein>
    <recommendedName>
        <fullName evidence="2">Resolvase/invertase-type recombinase catalytic domain-containing protein</fullName>
    </recommendedName>
</protein>
<dbReference type="Gene3D" id="3.90.1750.20">
    <property type="entry name" value="Putative Large Serine Recombinase, Chain B, Domain 2"/>
    <property type="match status" value="1"/>
</dbReference>
<feature type="compositionally biased region" description="Polar residues" evidence="1">
    <location>
        <begin position="16"/>
        <end position="31"/>
    </location>
</feature>
<feature type="region of interest" description="Disordered" evidence="1">
    <location>
        <begin position="1"/>
        <end position="38"/>
    </location>
</feature>
<dbReference type="Pfam" id="PF00239">
    <property type="entry name" value="Resolvase"/>
    <property type="match status" value="1"/>
</dbReference>
<dbReference type="RefSeq" id="WP_344117435.1">
    <property type="nucleotide sequence ID" value="NZ_BAAABW010000012.1"/>
</dbReference>
<evidence type="ECO:0000259" key="2">
    <source>
        <dbReference type="SMART" id="SM00857"/>
    </source>
</evidence>
<dbReference type="Proteomes" id="UP001500063">
    <property type="component" value="Unassembled WGS sequence"/>
</dbReference>
<dbReference type="InterPro" id="IPR036162">
    <property type="entry name" value="Resolvase-like_N_sf"/>
</dbReference>
<dbReference type="SUPFAM" id="SSF53041">
    <property type="entry name" value="Resolvase-like"/>
    <property type="match status" value="1"/>
</dbReference>
<reference evidence="4" key="1">
    <citation type="journal article" date="2019" name="Int. J. Syst. Evol. Microbiol.">
        <title>The Global Catalogue of Microorganisms (GCM) 10K type strain sequencing project: providing services to taxonomists for standard genome sequencing and annotation.</title>
        <authorList>
            <consortium name="The Broad Institute Genomics Platform"/>
            <consortium name="The Broad Institute Genome Sequencing Center for Infectious Disease"/>
            <person name="Wu L."/>
            <person name="Ma J."/>
        </authorList>
    </citation>
    <scope>NUCLEOTIDE SEQUENCE [LARGE SCALE GENOMIC DNA]</scope>
    <source>
        <strain evidence="4">JCM 4565</strain>
    </source>
</reference>
<dbReference type="InterPro" id="IPR050639">
    <property type="entry name" value="SSR_resolvase"/>
</dbReference>
<dbReference type="InterPro" id="IPR038109">
    <property type="entry name" value="DNA_bind_recomb_sf"/>
</dbReference>
<comment type="caution">
    <text evidence="3">The sequence shown here is derived from an EMBL/GenBank/DDBJ whole genome shotgun (WGS) entry which is preliminary data.</text>
</comment>
<dbReference type="EMBL" id="BAAABW010000012">
    <property type="protein sequence ID" value="GAA0344213.1"/>
    <property type="molecule type" value="Genomic_DNA"/>
</dbReference>
<dbReference type="InterPro" id="IPR006119">
    <property type="entry name" value="Resolv_N"/>
</dbReference>
<dbReference type="PANTHER" id="PTHR30461:SF23">
    <property type="entry name" value="DNA RECOMBINASE-RELATED"/>
    <property type="match status" value="1"/>
</dbReference>
<gene>
    <name evidence="3" type="ORF">GCM10010319_20460</name>
</gene>
<dbReference type="CDD" id="cd00338">
    <property type="entry name" value="Ser_Recombinase"/>
    <property type="match status" value="1"/>
</dbReference>
<evidence type="ECO:0000313" key="4">
    <source>
        <dbReference type="Proteomes" id="UP001500063"/>
    </source>
</evidence>
<dbReference type="PANTHER" id="PTHR30461">
    <property type="entry name" value="DNA-INVERTASE FROM LAMBDOID PROPHAGE"/>
    <property type="match status" value="1"/>
</dbReference>